<evidence type="ECO:0000256" key="3">
    <source>
        <dbReference type="ARBA" id="ARBA00022833"/>
    </source>
</evidence>
<keyword evidence="3" id="KW-0862">Zinc</keyword>
<evidence type="ECO:0000256" key="1">
    <source>
        <dbReference type="ARBA" id="ARBA00022723"/>
    </source>
</evidence>
<dbReference type="PANTHER" id="PTHR25462">
    <property type="entry name" value="BONUS, ISOFORM C-RELATED"/>
    <property type="match status" value="1"/>
</dbReference>
<dbReference type="SUPFAM" id="SSF57850">
    <property type="entry name" value="RING/U-box"/>
    <property type="match status" value="1"/>
</dbReference>
<evidence type="ECO:0000313" key="8">
    <source>
        <dbReference type="RefSeq" id="XP_022088189.1"/>
    </source>
</evidence>
<dbReference type="OrthoDB" id="342730at2759"/>
<keyword evidence="2 4" id="KW-0863">Zinc-finger</keyword>
<evidence type="ECO:0000313" key="7">
    <source>
        <dbReference type="Proteomes" id="UP000694845"/>
    </source>
</evidence>
<dbReference type="InterPro" id="IPR013083">
    <property type="entry name" value="Znf_RING/FYVE/PHD"/>
</dbReference>
<dbReference type="InterPro" id="IPR001841">
    <property type="entry name" value="Znf_RING"/>
</dbReference>
<dbReference type="InterPro" id="IPR017907">
    <property type="entry name" value="Znf_RING_CS"/>
</dbReference>
<accession>A0A8B7Y4R7</accession>
<dbReference type="KEGG" id="aplc:110977948"/>
<sequence>MADVTSVLGSISQKFLECPICHGRYQQPKILDCLHTFCQECLVTLQQFSSEHRSRSFIQCPVCNQKSKLPEQGIGKLKTNFHLVGLIEEISVHEQVAQSEQNKKGHICGCCDEEEAVSKCINCIQNLCLKCQIVPQHVAAILAKHTEASLDDLSFGKIAHRFRKQREAAECPLHSGEEKKFCETCEELVCQHCPCDCEKSESGSTCHLKIDLKSAASDGRKLFREMLEKLQITLSEFKSTLDAVKKKRPECGGYLDGVKKQVQEHASKVHAEVSAEESHLVFQLSKIRRNQQETLIKRGTAIESAIEKMSTTKEVADAFCETSEDQDFLAVFPLIRQALEAHLSRKTSDIHKGLPLWDFRKREGKCEIGTLVKTGMNTFLPHELHDQAFSGLFII</sequence>
<dbReference type="PANTHER" id="PTHR25462:SF296">
    <property type="entry name" value="MEIOTIC P26, ISOFORM F"/>
    <property type="match status" value="1"/>
</dbReference>
<dbReference type="Gene3D" id="3.30.40.10">
    <property type="entry name" value="Zinc/RING finger domain, C3HC4 (zinc finger)"/>
    <property type="match status" value="1"/>
</dbReference>
<dbReference type="PROSITE" id="PS50119">
    <property type="entry name" value="ZF_BBOX"/>
    <property type="match status" value="1"/>
</dbReference>
<keyword evidence="1" id="KW-0479">Metal-binding</keyword>
<dbReference type="PROSITE" id="PS00518">
    <property type="entry name" value="ZF_RING_1"/>
    <property type="match status" value="1"/>
</dbReference>
<dbReference type="GO" id="GO:0008270">
    <property type="term" value="F:zinc ion binding"/>
    <property type="evidence" value="ECO:0007669"/>
    <property type="project" value="UniProtKB-KW"/>
</dbReference>
<dbReference type="SMART" id="SM00184">
    <property type="entry name" value="RING"/>
    <property type="match status" value="1"/>
</dbReference>
<reference evidence="8" key="1">
    <citation type="submission" date="2025-08" db="UniProtKB">
        <authorList>
            <consortium name="RefSeq"/>
        </authorList>
    </citation>
    <scope>IDENTIFICATION</scope>
</reference>
<dbReference type="RefSeq" id="XP_022088189.1">
    <property type="nucleotide sequence ID" value="XM_022232497.1"/>
</dbReference>
<dbReference type="Proteomes" id="UP000694845">
    <property type="component" value="Unplaced"/>
</dbReference>
<keyword evidence="7" id="KW-1185">Reference proteome</keyword>
<dbReference type="AlphaFoldDB" id="A0A8B7Y4R7"/>
<protein>
    <submittedName>
        <fullName evidence="8">E3 ubiquitin-protein ligase TRIM56-like</fullName>
    </submittedName>
</protein>
<dbReference type="PROSITE" id="PS50089">
    <property type="entry name" value="ZF_RING_2"/>
    <property type="match status" value="1"/>
</dbReference>
<dbReference type="GeneID" id="110977948"/>
<dbReference type="InterPro" id="IPR027370">
    <property type="entry name" value="Znf-RING_euk"/>
</dbReference>
<feature type="domain" description="RING-type" evidence="5">
    <location>
        <begin position="18"/>
        <end position="64"/>
    </location>
</feature>
<evidence type="ECO:0000256" key="4">
    <source>
        <dbReference type="PROSITE-ProRule" id="PRU00024"/>
    </source>
</evidence>
<dbReference type="InterPro" id="IPR047153">
    <property type="entry name" value="TRIM45/56/19-like"/>
</dbReference>
<feature type="domain" description="B box-type" evidence="6">
    <location>
        <begin position="103"/>
        <end position="150"/>
    </location>
</feature>
<dbReference type="OMA" id="LECACEE"/>
<name>A0A8B7Y4R7_ACAPL</name>
<proteinExistence type="predicted"/>
<gene>
    <name evidence="8" type="primary">LOC110977948</name>
</gene>
<dbReference type="InterPro" id="IPR000315">
    <property type="entry name" value="Znf_B-box"/>
</dbReference>
<organism evidence="7 8">
    <name type="scientific">Acanthaster planci</name>
    <name type="common">Crown-of-thorns starfish</name>
    <dbReference type="NCBI Taxonomy" id="133434"/>
    <lineage>
        <taxon>Eukaryota</taxon>
        <taxon>Metazoa</taxon>
        <taxon>Echinodermata</taxon>
        <taxon>Eleutherozoa</taxon>
        <taxon>Asterozoa</taxon>
        <taxon>Asteroidea</taxon>
        <taxon>Valvatacea</taxon>
        <taxon>Valvatida</taxon>
        <taxon>Acanthasteridae</taxon>
        <taxon>Acanthaster</taxon>
    </lineage>
</organism>
<evidence type="ECO:0000259" key="5">
    <source>
        <dbReference type="PROSITE" id="PS50089"/>
    </source>
</evidence>
<evidence type="ECO:0000256" key="2">
    <source>
        <dbReference type="ARBA" id="ARBA00022771"/>
    </source>
</evidence>
<dbReference type="Pfam" id="PF13445">
    <property type="entry name" value="zf-RING_UBOX"/>
    <property type="match status" value="1"/>
</dbReference>
<evidence type="ECO:0000259" key="6">
    <source>
        <dbReference type="PROSITE" id="PS50119"/>
    </source>
</evidence>